<evidence type="ECO:0000256" key="1">
    <source>
        <dbReference type="SAM" id="MobiDB-lite"/>
    </source>
</evidence>
<feature type="compositionally biased region" description="Polar residues" evidence="1">
    <location>
        <begin position="91"/>
        <end position="118"/>
    </location>
</feature>
<dbReference type="InParanoid" id="A0A7M7LSA2"/>
<dbReference type="KEGG" id="nvi:103317987"/>
<feature type="compositionally biased region" description="Basic and acidic residues" evidence="1">
    <location>
        <begin position="38"/>
        <end position="49"/>
    </location>
</feature>
<proteinExistence type="predicted"/>
<dbReference type="GeneID" id="103317987"/>
<feature type="compositionally biased region" description="Acidic residues" evidence="1">
    <location>
        <begin position="58"/>
        <end position="67"/>
    </location>
</feature>
<dbReference type="OrthoDB" id="7697863at2759"/>
<dbReference type="EnsemblMetazoa" id="XM_008218849">
    <property type="protein sequence ID" value="XP_008217071"/>
    <property type="gene ID" value="LOC103317987"/>
</dbReference>
<protein>
    <submittedName>
        <fullName evidence="2">Uncharacterized protein</fullName>
    </submittedName>
</protein>
<reference evidence="2" key="1">
    <citation type="submission" date="2021-01" db="UniProtKB">
        <authorList>
            <consortium name="EnsemblMetazoa"/>
        </authorList>
    </citation>
    <scope>IDENTIFICATION</scope>
</reference>
<sequence length="682" mass="76571">MSQESESDISEMEGLVPKRRREFSSEDESLNLSKYRKLTTEQKLNDLKTEVTAADTSYESEEEDDESYVDREKKSLSDEIVPDSNKHQENSHSSNENITETNTPSTMEQEYQDSMETISESDVDSLEVSATEELNLLEKLRKPFEKVQRLAFISATYRISGRKMNTSQFSCNADVTVNGALAHNEVINKTIKRKNCALYEDDTTDEKVEANRSLNSCEETTGSDNIELEKVAKSECVNSQDLADTQIMDNILEPDNIKTEIASQVTVPAYVDFQNVEKFSENIDSESRKSVSENINSENSKAISEDVDSAYENAASENVDYENEKNLAQDVEKEPAVIENVDTTNGESVTMTSHSENMPVLLINSNFNNGAQTESMDVETSGTGNTEMKMNFQTTEPINQTTEAPKSNVNECFASENTNHPRINETEQEAAILNLLSHANFDITDGNQVVSEVIIPENAEEIYTEPNNSSNAPTYEHSYQDPSTSGVVEEVFTDASRANSVLDLAQLVLSIKQDIQELTKKVDKQGNVLEAVVNANEINLTPLFAQTFQEKYNLQLPFTKIEDFDKFNQDLAKNTRFCNEFITSLCSYIDNNVTLAKNILNMLRKYMSKELATLYTACKATGNKMVLKDTLFCKCLLQATKLTIRNGLLPLEHEKAFLKNLGLVVSGAKNWVTHEDERRKSS</sequence>
<dbReference type="RefSeq" id="XP_008217071.1">
    <property type="nucleotide sequence ID" value="XM_008218849.4"/>
</dbReference>
<accession>A0A7M7LSA2</accession>
<feature type="compositionally biased region" description="Basic and acidic residues" evidence="1">
    <location>
        <begin position="68"/>
        <end position="77"/>
    </location>
</feature>
<evidence type="ECO:0000313" key="2">
    <source>
        <dbReference type="EnsemblMetazoa" id="XP_008217071"/>
    </source>
</evidence>
<evidence type="ECO:0000313" key="3">
    <source>
        <dbReference type="Proteomes" id="UP000002358"/>
    </source>
</evidence>
<dbReference type="AlphaFoldDB" id="A0A7M7LSA2"/>
<name>A0A7M7LSA2_NASVI</name>
<feature type="region of interest" description="Disordered" evidence="1">
    <location>
        <begin position="464"/>
        <end position="483"/>
    </location>
</feature>
<feature type="region of interest" description="Disordered" evidence="1">
    <location>
        <begin position="1"/>
        <end position="119"/>
    </location>
</feature>
<keyword evidence="3" id="KW-1185">Reference proteome</keyword>
<organism evidence="2 3">
    <name type="scientific">Nasonia vitripennis</name>
    <name type="common">Parasitic wasp</name>
    <dbReference type="NCBI Taxonomy" id="7425"/>
    <lineage>
        <taxon>Eukaryota</taxon>
        <taxon>Metazoa</taxon>
        <taxon>Ecdysozoa</taxon>
        <taxon>Arthropoda</taxon>
        <taxon>Hexapoda</taxon>
        <taxon>Insecta</taxon>
        <taxon>Pterygota</taxon>
        <taxon>Neoptera</taxon>
        <taxon>Endopterygota</taxon>
        <taxon>Hymenoptera</taxon>
        <taxon>Apocrita</taxon>
        <taxon>Proctotrupomorpha</taxon>
        <taxon>Chalcidoidea</taxon>
        <taxon>Pteromalidae</taxon>
        <taxon>Pteromalinae</taxon>
        <taxon>Nasonia</taxon>
    </lineage>
</organism>
<feature type="compositionally biased region" description="Acidic residues" evidence="1">
    <location>
        <begin position="1"/>
        <end position="11"/>
    </location>
</feature>
<dbReference type="Proteomes" id="UP000002358">
    <property type="component" value="Chromosome 5"/>
</dbReference>